<dbReference type="InterPro" id="IPR036291">
    <property type="entry name" value="NAD(P)-bd_dom_sf"/>
</dbReference>
<dbReference type="PANTHER" id="PTHR46161">
    <property type="entry name" value="NUCLEOSIDE DIPHOSPHATE KINASE"/>
    <property type="match status" value="1"/>
</dbReference>
<accession>A0A813UW54</accession>
<comment type="similarity">
    <text evidence="1">Belongs to the NDK family.</text>
</comment>
<dbReference type="Pfam" id="PF13460">
    <property type="entry name" value="NAD_binding_10"/>
    <property type="match status" value="1"/>
</dbReference>
<dbReference type="InterPro" id="IPR016040">
    <property type="entry name" value="NAD(P)-bd_dom"/>
</dbReference>
<dbReference type="Proteomes" id="UP000681722">
    <property type="component" value="Unassembled WGS sequence"/>
</dbReference>
<name>A0A813UW54_9BILA</name>
<sequence>MTEFLTVKFLLIMEKDSTYTGQKDKRTLALIKPDAIQNPNEIKDMILENGFTIVQKRQVTLTAEQCSILADVQCDLMNPLDLASKMEDHDVALSTLGQAGLQISAMTFYEDSMKSIITAMRNSKIKHLICITAFYTKCKAEQERNVNYERI</sequence>
<dbReference type="InterPro" id="IPR034907">
    <property type="entry name" value="NDK-like_dom"/>
</dbReference>
<dbReference type="AlphaFoldDB" id="A0A813UW54"/>
<dbReference type="InterPro" id="IPR036850">
    <property type="entry name" value="NDK-like_dom_sf"/>
</dbReference>
<proteinExistence type="inferred from homology"/>
<comment type="caution">
    <text evidence="4">The sequence shown here is derived from an EMBL/GenBank/DDBJ whole genome shotgun (WGS) entry which is preliminary data.</text>
</comment>
<dbReference type="SUPFAM" id="SSF54919">
    <property type="entry name" value="Nucleoside diphosphate kinase, NDK"/>
    <property type="match status" value="1"/>
</dbReference>
<feature type="domain" description="Nucleoside diphosphate kinase-like" evidence="2">
    <location>
        <begin position="26"/>
        <end position="67"/>
    </location>
</feature>
<dbReference type="Proteomes" id="UP000663829">
    <property type="component" value="Unassembled WGS sequence"/>
</dbReference>
<keyword evidence="6" id="KW-1185">Reference proteome</keyword>
<evidence type="ECO:0000259" key="3">
    <source>
        <dbReference type="Pfam" id="PF13460"/>
    </source>
</evidence>
<evidence type="ECO:0000313" key="4">
    <source>
        <dbReference type="EMBL" id="CAF0834728.1"/>
    </source>
</evidence>
<evidence type="ECO:0000313" key="6">
    <source>
        <dbReference type="Proteomes" id="UP000663829"/>
    </source>
</evidence>
<gene>
    <name evidence="4" type="ORF">GPM918_LOCUS5242</name>
    <name evidence="5" type="ORF">SRO942_LOCUS5242</name>
</gene>
<dbReference type="EMBL" id="CAJOBC010000752">
    <property type="protein sequence ID" value="CAF3621883.1"/>
    <property type="molecule type" value="Genomic_DNA"/>
</dbReference>
<dbReference type="PANTHER" id="PTHR46161:SF1">
    <property type="entry name" value="NUCLEOSIDE DIPHOSPHATE KINASE HOMOLOG 5"/>
    <property type="match status" value="1"/>
</dbReference>
<feature type="domain" description="NAD(P)-binding" evidence="3">
    <location>
        <begin position="71"/>
        <end position="137"/>
    </location>
</feature>
<evidence type="ECO:0000313" key="5">
    <source>
        <dbReference type="EMBL" id="CAF3621883.1"/>
    </source>
</evidence>
<dbReference type="Pfam" id="PF00334">
    <property type="entry name" value="NDK"/>
    <property type="match status" value="1"/>
</dbReference>
<evidence type="ECO:0000259" key="2">
    <source>
        <dbReference type="Pfam" id="PF00334"/>
    </source>
</evidence>
<dbReference type="Gene3D" id="3.30.70.141">
    <property type="entry name" value="Nucleoside diphosphate kinase-like domain"/>
    <property type="match status" value="1"/>
</dbReference>
<dbReference type="SUPFAM" id="SSF51735">
    <property type="entry name" value="NAD(P)-binding Rossmann-fold domains"/>
    <property type="match status" value="1"/>
</dbReference>
<dbReference type="EMBL" id="CAJNOQ010000752">
    <property type="protein sequence ID" value="CAF0834728.1"/>
    <property type="molecule type" value="Genomic_DNA"/>
</dbReference>
<dbReference type="OrthoDB" id="419598at2759"/>
<reference evidence="4" key="1">
    <citation type="submission" date="2021-02" db="EMBL/GenBank/DDBJ databases">
        <authorList>
            <person name="Nowell W R."/>
        </authorList>
    </citation>
    <scope>NUCLEOTIDE SEQUENCE</scope>
</reference>
<protein>
    <recommendedName>
        <fullName evidence="7">Nucleoside diphosphate kinase</fullName>
    </recommendedName>
</protein>
<dbReference type="GO" id="GO:0003824">
    <property type="term" value="F:catalytic activity"/>
    <property type="evidence" value="ECO:0007669"/>
    <property type="project" value="UniProtKB-ARBA"/>
</dbReference>
<organism evidence="4 6">
    <name type="scientific">Didymodactylos carnosus</name>
    <dbReference type="NCBI Taxonomy" id="1234261"/>
    <lineage>
        <taxon>Eukaryota</taxon>
        <taxon>Metazoa</taxon>
        <taxon>Spiralia</taxon>
        <taxon>Gnathifera</taxon>
        <taxon>Rotifera</taxon>
        <taxon>Eurotatoria</taxon>
        <taxon>Bdelloidea</taxon>
        <taxon>Philodinida</taxon>
        <taxon>Philodinidae</taxon>
        <taxon>Didymodactylos</taxon>
    </lineage>
</organism>
<evidence type="ECO:0008006" key="7">
    <source>
        <dbReference type="Google" id="ProtNLM"/>
    </source>
</evidence>
<evidence type="ECO:0000256" key="1">
    <source>
        <dbReference type="ARBA" id="ARBA00008142"/>
    </source>
</evidence>